<evidence type="ECO:0008006" key="2">
    <source>
        <dbReference type="Google" id="ProtNLM"/>
    </source>
</evidence>
<reference evidence="1" key="1">
    <citation type="submission" date="2018-05" db="EMBL/GenBank/DDBJ databases">
        <authorList>
            <person name="Lanie J.A."/>
            <person name="Ng W.-L."/>
            <person name="Kazmierczak K.M."/>
            <person name="Andrzejewski T.M."/>
            <person name="Davidsen T.M."/>
            <person name="Wayne K.J."/>
            <person name="Tettelin H."/>
            <person name="Glass J.I."/>
            <person name="Rusch D."/>
            <person name="Podicherti R."/>
            <person name="Tsui H.-C.T."/>
            <person name="Winkler M.E."/>
        </authorList>
    </citation>
    <scope>NUCLEOTIDE SEQUENCE</scope>
</reference>
<organism evidence="1">
    <name type="scientific">marine metagenome</name>
    <dbReference type="NCBI Taxonomy" id="408172"/>
    <lineage>
        <taxon>unclassified sequences</taxon>
        <taxon>metagenomes</taxon>
        <taxon>ecological metagenomes</taxon>
    </lineage>
</organism>
<proteinExistence type="predicted"/>
<dbReference type="AlphaFoldDB" id="A0A381UHW2"/>
<name>A0A381UHW2_9ZZZZ</name>
<accession>A0A381UHW2</accession>
<dbReference type="EMBL" id="UINC01006477">
    <property type="protein sequence ID" value="SVA27755.1"/>
    <property type="molecule type" value="Genomic_DNA"/>
</dbReference>
<evidence type="ECO:0000313" key="1">
    <source>
        <dbReference type="EMBL" id="SVA27755.1"/>
    </source>
</evidence>
<protein>
    <recommendedName>
        <fullName evidence="2">Zinc-finger domain-containing protein</fullName>
    </recommendedName>
</protein>
<gene>
    <name evidence="1" type="ORF">METZ01_LOCUS80609</name>
</gene>
<sequence length="313" mass="35382">MALKELGDCPPIQDISNFIDGLVDGEEKKLLIAHFDECPICYETLSSTLDTQEEFPNLLEEKKPADILEFKPIRGPQFLNNFRFSQKKLAFLAAASVAGIIGFQILQPQFALNSPPSAFSVAQVINTEIQTLAARPQYISGTLMSARKPKKEDLFFHLGRRLTHIEVNLHQNNRKNLKEDLEILNEMEVMPQIRNPFEEFSKELSSLIASENNLMTKAGITENLIEKIKDSEEINHLRLGSWLEGIKIGLRSQPPLVPEIKSSEFFVDQLSEEKTKPKLIEELKALHQLLSVAGNKDDTNDLIDALNNVMVLY</sequence>